<proteinExistence type="predicted"/>
<organism evidence="1 2">
    <name type="scientific">Apolygus lucorum</name>
    <name type="common">Small green plant bug</name>
    <name type="synonym">Lygocoris lucorum</name>
    <dbReference type="NCBI Taxonomy" id="248454"/>
    <lineage>
        <taxon>Eukaryota</taxon>
        <taxon>Metazoa</taxon>
        <taxon>Ecdysozoa</taxon>
        <taxon>Arthropoda</taxon>
        <taxon>Hexapoda</taxon>
        <taxon>Insecta</taxon>
        <taxon>Pterygota</taxon>
        <taxon>Neoptera</taxon>
        <taxon>Paraneoptera</taxon>
        <taxon>Hemiptera</taxon>
        <taxon>Heteroptera</taxon>
        <taxon>Panheteroptera</taxon>
        <taxon>Cimicomorpha</taxon>
        <taxon>Miridae</taxon>
        <taxon>Mirini</taxon>
        <taxon>Apolygus</taxon>
    </lineage>
</organism>
<reference evidence="1" key="1">
    <citation type="journal article" date="2021" name="Mol. Ecol. Resour.">
        <title>Apolygus lucorum genome provides insights into omnivorousness and mesophyll feeding.</title>
        <authorList>
            <person name="Liu Y."/>
            <person name="Liu H."/>
            <person name="Wang H."/>
            <person name="Huang T."/>
            <person name="Liu B."/>
            <person name="Yang B."/>
            <person name="Yin L."/>
            <person name="Li B."/>
            <person name="Zhang Y."/>
            <person name="Zhang S."/>
            <person name="Jiang F."/>
            <person name="Zhang X."/>
            <person name="Ren Y."/>
            <person name="Wang B."/>
            <person name="Wang S."/>
            <person name="Lu Y."/>
            <person name="Wu K."/>
            <person name="Fan W."/>
            <person name="Wang G."/>
        </authorList>
    </citation>
    <scope>NUCLEOTIDE SEQUENCE</scope>
    <source>
        <strain evidence="1">12Hb</strain>
    </source>
</reference>
<protein>
    <submittedName>
        <fullName evidence="1">Uncharacterized protein</fullName>
    </submittedName>
</protein>
<evidence type="ECO:0000313" key="1">
    <source>
        <dbReference type="EMBL" id="KAF6207853.1"/>
    </source>
</evidence>
<gene>
    <name evidence="1" type="ORF">GE061_016302</name>
</gene>
<keyword evidence="2" id="KW-1185">Reference proteome</keyword>
<dbReference type="EMBL" id="WIXP02000007">
    <property type="protein sequence ID" value="KAF6207853.1"/>
    <property type="molecule type" value="Genomic_DNA"/>
</dbReference>
<name>A0A6A4JP30_APOLU</name>
<dbReference type="Proteomes" id="UP000466442">
    <property type="component" value="Unassembled WGS sequence"/>
</dbReference>
<dbReference type="OrthoDB" id="10585846at2759"/>
<comment type="caution">
    <text evidence="1">The sequence shown here is derived from an EMBL/GenBank/DDBJ whole genome shotgun (WGS) entry which is preliminary data.</text>
</comment>
<sequence>MMRYFYGSYVPLPLLQISVCVANLHDFNPSYTLLLPDGSNCSGMWGLRSTILENCSHQQSWPLNPPPYSWSCFNDALQKGDNMATLRFNTCRALWESSNTTNSTGDDLTPKHIEIGDSHDMTCINGSDLTNLNLPNHLVQIAVAASSYEKVINEMNEPFSDWKPSITTKSPNGN</sequence>
<accession>A0A6A4JP30</accession>
<dbReference type="AlphaFoldDB" id="A0A6A4JP30"/>
<evidence type="ECO:0000313" key="2">
    <source>
        <dbReference type="Proteomes" id="UP000466442"/>
    </source>
</evidence>